<dbReference type="Pfam" id="PF14659">
    <property type="entry name" value="Phage_int_SAM_3"/>
    <property type="match status" value="1"/>
</dbReference>
<dbReference type="InterPro" id="IPR050090">
    <property type="entry name" value="Tyrosine_recombinase_XerCD"/>
</dbReference>
<evidence type="ECO:0000256" key="3">
    <source>
        <dbReference type="ARBA" id="ARBA00022908"/>
    </source>
</evidence>
<evidence type="ECO:0000256" key="5">
    <source>
        <dbReference type="ARBA" id="ARBA00023172"/>
    </source>
</evidence>
<keyword evidence="4 6" id="KW-0238">DNA-binding</keyword>
<dbReference type="PANTHER" id="PTHR30349:SF64">
    <property type="entry name" value="PROPHAGE INTEGRASE INTD-RELATED"/>
    <property type="match status" value="1"/>
</dbReference>
<reference evidence="9 10" key="1">
    <citation type="submission" date="2019-11" db="EMBL/GenBank/DDBJ databases">
        <title>Draft genome sequence of Blautia luti DSM 14534T, isolated from human stool.</title>
        <authorList>
            <person name="Ortiz R."/>
            <person name="Melis-Arcos F."/>
            <person name="Covarrubias P."/>
            <person name="Cardenas J.P."/>
            <person name="Perez-Donoso J."/>
            <person name="Almonacid D."/>
        </authorList>
    </citation>
    <scope>NUCLEOTIDE SEQUENCE [LARGE SCALE GENOMIC DNA]</scope>
    <source>
        <strain evidence="9 10">DSM 14534</strain>
    </source>
</reference>
<evidence type="ECO:0000256" key="4">
    <source>
        <dbReference type="ARBA" id="ARBA00023125"/>
    </source>
</evidence>
<dbReference type="InterPro" id="IPR044068">
    <property type="entry name" value="CB"/>
</dbReference>
<dbReference type="GO" id="GO:0006310">
    <property type="term" value="P:DNA recombination"/>
    <property type="evidence" value="ECO:0007669"/>
    <property type="project" value="UniProtKB-KW"/>
</dbReference>
<sequence>MTVKQNEKGLWDVQFYYKDWTGKSVKKHKRNFKTKREAVAWVNQFTMQQAHNLNMDFKAFWEIYRNDMKERLRENTMRSKDYIVELKILPYFGNRNISEISAADIREWQNTLLKKGYSQTYLRTVNNQLSCIFNYAVKYYDLPRNPCRQAGTIGKSKADEMNFWTQDEFEQFISCMEDKPTSHCGFMILYWTGCRIGELLALTLEDFNEEEKTLRITKSYQRIGNRDVITDPKTKKGKRTITLPDFMVTELKEYTGRLYGLMAKDRLFQNTTKAYWEHEIQRGVELSGVKRIRLHDLRHSHASLLISKLGAQPNLVADRLGHEKIQTTLSTYSHLYPDQSRKLADQLEKLAEADEN</sequence>
<dbReference type="Gene3D" id="1.10.443.10">
    <property type="entry name" value="Intergrase catalytic core"/>
    <property type="match status" value="1"/>
</dbReference>
<dbReference type="PROSITE" id="PS51898">
    <property type="entry name" value="TYR_RECOMBINASE"/>
    <property type="match status" value="1"/>
</dbReference>
<proteinExistence type="inferred from homology"/>
<keyword evidence="5" id="KW-0233">DNA recombination</keyword>
<comment type="function">
    <text evidence="1">Site-specific tyrosine recombinase, which acts by catalyzing the cutting and rejoining of the recombining DNA molecules.</text>
</comment>
<dbReference type="InterPro" id="IPR010998">
    <property type="entry name" value="Integrase_recombinase_N"/>
</dbReference>
<feature type="domain" description="Core-binding (CB)" evidence="8">
    <location>
        <begin position="48"/>
        <end position="137"/>
    </location>
</feature>
<evidence type="ECO:0000313" key="9">
    <source>
        <dbReference type="EMBL" id="MTD59757.1"/>
    </source>
</evidence>
<accession>A0A844GHH0</accession>
<feature type="domain" description="Tyr recombinase" evidence="7">
    <location>
        <begin position="159"/>
        <end position="345"/>
    </location>
</feature>
<dbReference type="PROSITE" id="PS51900">
    <property type="entry name" value="CB"/>
    <property type="match status" value="1"/>
</dbReference>
<dbReference type="GO" id="GO:0003677">
    <property type="term" value="F:DNA binding"/>
    <property type="evidence" value="ECO:0007669"/>
    <property type="project" value="UniProtKB-UniRule"/>
</dbReference>
<dbReference type="Gene3D" id="1.10.150.130">
    <property type="match status" value="1"/>
</dbReference>
<dbReference type="CDD" id="cd01189">
    <property type="entry name" value="INT_ICEBs1_C_like"/>
    <property type="match status" value="1"/>
</dbReference>
<comment type="similarity">
    <text evidence="2">Belongs to the 'phage' integrase family.</text>
</comment>
<evidence type="ECO:0000313" key="10">
    <source>
        <dbReference type="Proteomes" id="UP000437824"/>
    </source>
</evidence>
<dbReference type="GO" id="GO:0015074">
    <property type="term" value="P:DNA integration"/>
    <property type="evidence" value="ECO:0007669"/>
    <property type="project" value="UniProtKB-KW"/>
</dbReference>
<name>A0A844GHH0_9FIRM</name>
<gene>
    <name evidence="9" type="ORF">GKZ57_00315</name>
</gene>
<evidence type="ECO:0000259" key="8">
    <source>
        <dbReference type="PROSITE" id="PS51900"/>
    </source>
</evidence>
<dbReference type="InterPro" id="IPR028259">
    <property type="entry name" value="AP2-like_int_N"/>
</dbReference>
<dbReference type="Pfam" id="PF00589">
    <property type="entry name" value="Phage_integrase"/>
    <property type="match status" value="1"/>
</dbReference>
<dbReference type="InterPro" id="IPR002104">
    <property type="entry name" value="Integrase_catalytic"/>
</dbReference>
<dbReference type="RefSeq" id="WP_154779449.1">
    <property type="nucleotide sequence ID" value="NZ_WMBC01000001.1"/>
</dbReference>
<dbReference type="Proteomes" id="UP000437824">
    <property type="component" value="Unassembled WGS sequence"/>
</dbReference>
<comment type="caution">
    <text evidence="9">The sequence shown here is derived from an EMBL/GenBank/DDBJ whole genome shotgun (WGS) entry which is preliminary data.</text>
</comment>
<organism evidence="9 10">
    <name type="scientific">Blautia luti DSM 14534 = JCM 17040</name>
    <dbReference type="NCBI Taxonomy" id="649762"/>
    <lineage>
        <taxon>Bacteria</taxon>
        <taxon>Bacillati</taxon>
        <taxon>Bacillota</taxon>
        <taxon>Clostridia</taxon>
        <taxon>Lachnospirales</taxon>
        <taxon>Lachnospiraceae</taxon>
        <taxon>Blautia</taxon>
    </lineage>
</organism>
<dbReference type="Pfam" id="PF14657">
    <property type="entry name" value="Arm-DNA-bind_4"/>
    <property type="match status" value="1"/>
</dbReference>
<dbReference type="InterPro" id="IPR013762">
    <property type="entry name" value="Integrase-like_cat_sf"/>
</dbReference>
<dbReference type="PANTHER" id="PTHR30349">
    <property type="entry name" value="PHAGE INTEGRASE-RELATED"/>
    <property type="match status" value="1"/>
</dbReference>
<protein>
    <submittedName>
        <fullName evidence="9">Tyrosine-type recombinase/integrase</fullName>
    </submittedName>
</protein>
<dbReference type="InterPro" id="IPR011010">
    <property type="entry name" value="DNA_brk_join_enz"/>
</dbReference>
<dbReference type="InterPro" id="IPR004107">
    <property type="entry name" value="Integrase_SAM-like_N"/>
</dbReference>
<dbReference type="AlphaFoldDB" id="A0A844GHH0"/>
<evidence type="ECO:0000256" key="6">
    <source>
        <dbReference type="PROSITE-ProRule" id="PRU01248"/>
    </source>
</evidence>
<keyword evidence="3" id="KW-0229">DNA integration</keyword>
<evidence type="ECO:0000256" key="1">
    <source>
        <dbReference type="ARBA" id="ARBA00003283"/>
    </source>
</evidence>
<dbReference type="EMBL" id="WMBC01000001">
    <property type="protein sequence ID" value="MTD59757.1"/>
    <property type="molecule type" value="Genomic_DNA"/>
</dbReference>
<evidence type="ECO:0000259" key="7">
    <source>
        <dbReference type="PROSITE" id="PS51898"/>
    </source>
</evidence>
<evidence type="ECO:0000256" key="2">
    <source>
        <dbReference type="ARBA" id="ARBA00008857"/>
    </source>
</evidence>
<dbReference type="SUPFAM" id="SSF56349">
    <property type="entry name" value="DNA breaking-rejoining enzymes"/>
    <property type="match status" value="1"/>
</dbReference>